<evidence type="ECO:0000256" key="4">
    <source>
        <dbReference type="ARBA" id="ARBA00022547"/>
    </source>
</evidence>
<keyword evidence="10 13" id="KW-0472">Membrane</keyword>
<dbReference type="PANTHER" id="PTHR39937:SF1">
    <property type="entry name" value="ATP SYNTHASE PROTEIN 8"/>
    <property type="match status" value="1"/>
</dbReference>
<keyword evidence="5 12" id="KW-0812">Transmembrane</keyword>
<geneLocation type="mitochondrion" evidence="14"/>
<evidence type="ECO:0000256" key="11">
    <source>
        <dbReference type="ARBA" id="ARBA00023310"/>
    </source>
</evidence>
<keyword evidence="11" id="KW-0066">ATP synthesis</keyword>
<dbReference type="GO" id="GO:0015078">
    <property type="term" value="F:proton transmembrane transporter activity"/>
    <property type="evidence" value="ECO:0007669"/>
    <property type="project" value="InterPro"/>
</dbReference>
<dbReference type="CTD" id="4509"/>
<keyword evidence="7 13" id="KW-1133">Transmembrane helix</keyword>
<dbReference type="Pfam" id="PF00895">
    <property type="entry name" value="ATP-synt_8"/>
    <property type="match status" value="1"/>
</dbReference>
<dbReference type="InterPro" id="IPR050635">
    <property type="entry name" value="ATPase_protein_8"/>
</dbReference>
<evidence type="ECO:0000256" key="7">
    <source>
        <dbReference type="ARBA" id="ARBA00022989"/>
    </source>
</evidence>
<keyword evidence="9 12" id="KW-0496">Mitochondrion</keyword>
<evidence type="ECO:0000256" key="2">
    <source>
        <dbReference type="ARBA" id="ARBA00008892"/>
    </source>
</evidence>
<gene>
    <name evidence="14" type="primary">ATP8</name>
</gene>
<evidence type="ECO:0000256" key="1">
    <source>
        <dbReference type="ARBA" id="ARBA00004304"/>
    </source>
</evidence>
<keyword evidence="4 12" id="KW-0138">CF(0)</keyword>
<evidence type="ECO:0000256" key="5">
    <source>
        <dbReference type="ARBA" id="ARBA00022692"/>
    </source>
</evidence>
<dbReference type="InterPro" id="IPR001421">
    <property type="entry name" value="ATP8_metazoa"/>
</dbReference>
<evidence type="ECO:0000256" key="13">
    <source>
        <dbReference type="SAM" id="Phobius"/>
    </source>
</evidence>
<keyword evidence="6 12" id="KW-0375">Hydrogen ion transport</keyword>
<evidence type="ECO:0000256" key="6">
    <source>
        <dbReference type="ARBA" id="ARBA00022781"/>
    </source>
</evidence>
<evidence type="ECO:0000256" key="9">
    <source>
        <dbReference type="ARBA" id="ARBA00023128"/>
    </source>
</evidence>
<comment type="similarity">
    <text evidence="2 12">Belongs to the ATPase protein 8 family.</text>
</comment>
<feature type="transmembrane region" description="Helical" evidence="13">
    <location>
        <begin position="6"/>
        <end position="24"/>
    </location>
</feature>
<reference evidence="14" key="2">
    <citation type="submission" date="2014-07" db="EMBL/GenBank/DDBJ databases">
        <authorList>
            <person name="Tong Q."/>
            <person name="Lin L."/>
        </authorList>
    </citation>
    <scope>NUCLEOTIDE SEQUENCE</scope>
</reference>
<dbReference type="GO" id="GO:0031966">
    <property type="term" value="C:mitochondrial membrane"/>
    <property type="evidence" value="ECO:0007669"/>
    <property type="project" value="UniProtKB-SubCell"/>
</dbReference>
<keyword evidence="3 12" id="KW-0813">Transport</keyword>
<protein>
    <recommendedName>
        <fullName evidence="12">ATP synthase complex subunit 8</fullName>
    </recommendedName>
</protein>
<dbReference type="AlphaFoldDB" id="A0A089QGD1"/>
<evidence type="ECO:0000256" key="3">
    <source>
        <dbReference type="ARBA" id="ARBA00022448"/>
    </source>
</evidence>
<dbReference type="GO" id="GO:0045259">
    <property type="term" value="C:proton-transporting ATP synthase complex"/>
    <property type="evidence" value="ECO:0007669"/>
    <property type="project" value="UniProtKB-KW"/>
</dbReference>
<dbReference type="GeneID" id="20833135"/>
<proteinExistence type="inferred from homology"/>
<organism evidence="14">
    <name type="scientific">Eremias multiocellata</name>
    <dbReference type="NCBI Taxonomy" id="383862"/>
    <lineage>
        <taxon>Eukaryota</taxon>
        <taxon>Metazoa</taxon>
        <taxon>Chordata</taxon>
        <taxon>Craniata</taxon>
        <taxon>Vertebrata</taxon>
        <taxon>Euteleostomi</taxon>
        <taxon>Lepidosauria</taxon>
        <taxon>Squamata</taxon>
        <taxon>Bifurcata</taxon>
        <taxon>Unidentata</taxon>
        <taxon>Episquamata</taxon>
        <taxon>Laterata</taxon>
        <taxon>Lacertibaenia</taxon>
        <taxon>Lacertidae</taxon>
        <taxon>Eremias</taxon>
    </lineage>
</organism>
<dbReference type="PANTHER" id="PTHR39937">
    <property type="entry name" value="ATP SYNTHASE PROTEIN 8"/>
    <property type="match status" value="1"/>
</dbReference>
<comment type="subcellular location">
    <subcellularLocation>
        <location evidence="1 12">Mitochondrion membrane</location>
        <topology evidence="1 12">Single-pass membrane protein</topology>
    </subcellularLocation>
</comment>
<keyword evidence="8 12" id="KW-0406">Ion transport</keyword>
<evidence type="ECO:0000313" key="14">
    <source>
        <dbReference type="EMBL" id="AIR12491.1"/>
    </source>
</evidence>
<dbReference type="RefSeq" id="YP_009092654.1">
    <property type="nucleotide sequence ID" value="NC_025304.1"/>
</dbReference>
<evidence type="ECO:0000256" key="8">
    <source>
        <dbReference type="ARBA" id="ARBA00023065"/>
    </source>
</evidence>
<sequence length="53" mass="6583">MPQLNPSPWFMIFLLIWMTFFILLTKVLKTHPKPTLTQYHHQPYTDLWTWPWP</sequence>
<name>A0A089QGD1_9SAUR</name>
<evidence type="ECO:0000256" key="10">
    <source>
        <dbReference type="ARBA" id="ARBA00023136"/>
    </source>
</evidence>
<dbReference type="EMBL" id="KM257724">
    <property type="protein sequence ID" value="AIR12491.1"/>
    <property type="molecule type" value="Genomic_DNA"/>
</dbReference>
<reference evidence="14" key="1">
    <citation type="journal article" date="2014" name="Mitochondrial DNA">
        <title>The Complete mitochondrial genome of Spinibarbus denticulatus (Oshima).</title>
        <authorList>
            <person name="Tong Q.L."/>
            <person name="Yao Y.T."/>
            <person name="Lin L.H."/>
            <person name="Ji X."/>
        </authorList>
    </citation>
    <scope>NUCLEOTIDE SEQUENCE</scope>
</reference>
<evidence type="ECO:0000256" key="12">
    <source>
        <dbReference type="RuleBase" id="RU003661"/>
    </source>
</evidence>
<accession>A0A089QGD1</accession>
<dbReference type="GO" id="GO:0015986">
    <property type="term" value="P:proton motive force-driven ATP synthesis"/>
    <property type="evidence" value="ECO:0007669"/>
    <property type="project" value="InterPro"/>
</dbReference>